<evidence type="ECO:0000313" key="5">
    <source>
        <dbReference type="Proteomes" id="UP001155241"/>
    </source>
</evidence>
<dbReference type="GO" id="GO:0005829">
    <property type="term" value="C:cytosol"/>
    <property type="evidence" value="ECO:0007669"/>
    <property type="project" value="TreeGrafter"/>
</dbReference>
<sequence>MTIRIGVDTGGTFTDVVADDCANGKSVRLKVPSTREDPSEAIASGVVRALQQLGKSDVARLVHGTTVATNALLERRGARTALVTTAGFRDLLAIARQNRPALYDLRARRTPPLIPRHLRLEVSERVDAEGKIRAPLDLEELERVIDQLESLGVESVAVGLLFSHVNPAHELATARRIAERLPSVGVTMSHTMAAVPGEYERLSTTAVNAFVQPVMHEYLTRLTQRLESEGVRADVMVMKSSGGVGPAAAVAEKCVETVLSGPAGGVMACVDLAHRTPHQNLIAADMGGTSFDVAVVTAGQESHARDTEIAGHPLRTPMLDLSTIGAGGGSIAWVDTGGSLRVGPQSAGAVPGPACYGRGGDLPTVTDANLVLGRLTSDSRLAGGMQLDLAAARKAFETHLAKPLGLSVEEAAAGVLRVVNASMTAAIRQITVQRGIDPRDYAICAYGGAGPLHAAELACELGVRTVVVPRTPGVFSAEGLLSCDLREDRMQSRIELLADADLADVAEQVRGMEQDAAQSLAADDQAQATWSLGLRYLGQTEEIAVAFDLKADAAKLAQSFSSAHEQLYGFARGEHAVQLASLWVSVTVPTTHAEQAGLAASVAVPKSVHRRPVYFAGNHIDTGIYRREDLGAGSVIEGPAVIEQDDTTTVTPPGWSGQTLATGELVLTAPAPS</sequence>
<dbReference type="Proteomes" id="UP001155241">
    <property type="component" value="Unassembled WGS sequence"/>
</dbReference>
<reference evidence="4" key="1">
    <citation type="submission" date="2022-06" db="EMBL/GenBank/DDBJ databases">
        <title>Aeoliella straminimaris, a novel planctomycete from sediments.</title>
        <authorList>
            <person name="Vitorino I.R."/>
            <person name="Lage O.M."/>
        </authorList>
    </citation>
    <scope>NUCLEOTIDE SEQUENCE</scope>
    <source>
        <strain evidence="4">ICT_H6.2</strain>
    </source>
</reference>
<dbReference type="InterPro" id="IPR049517">
    <property type="entry name" value="ACX-like_C"/>
</dbReference>
<comment type="caution">
    <text evidence="4">The sequence shown here is derived from an EMBL/GenBank/DDBJ whole genome shotgun (WGS) entry which is preliminary data.</text>
</comment>
<feature type="domain" description="Hydantoinase/oxoprolinase N-terminal" evidence="2">
    <location>
        <begin position="4"/>
        <end position="179"/>
    </location>
</feature>
<organism evidence="4 5">
    <name type="scientific">Aeoliella straminimaris</name>
    <dbReference type="NCBI Taxonomy" id="2954799"/>
    <lineage>
        <taxon>Bacteria</taxon>
        <taxon>Pseudomonadati</taxon>
        <taxon>Planctomycetota</taxon>
        <taxon>Planctomycetia</taxon>
        <taxon>Pirellulales</taxon>
        <taxon>Lacipirellulaceae</taxon>
        <taxon>Aeoliella</taxon>
    </lineage>
</organism>
<name>A0A9X2JGB2_9BACT</name>
<keyword evidence="5" id="KW-1185">Reference proteome</keyword>
<dbReference type="InterPro" id="IPR045079">
    <property type="entry name" value="Oxoprolinase-like"/>
</dbReference>
<dbReference type="RefSeq" id="WP_252853003.1">
    <property type="nucleotide sequence ID" value="NZ_JAMXLR010000043.1"/>
</dbReference>
<dbReference type="Pfam" id="PF19278">
    <property type="entry name" value="Hydant_A_C"/>
    <property type="match status" value="1"/>
</dbReference>
<dbReference type="GO" id="GO:0017168">
    <property type="term" value="F:5-oxoprolinase (ATP-hydrolyzing) activity"/>
    <property type="evidence" value="ECO:0007669"/>
    <property type="project" value="TreeGrafter"/>
</dbReference>
<evidence type="ECO:0000259" key="3">
    <source>
        <dbReference type="Pfam" id="PF19278"/>
    </source>
</evidence>
<feature type="domain" description="Acetophenone carboxylase-like C-terminal" evidence="3">
    <location>
        <begin position="524"/>
        <end position="656"/>
    </location>
</feature>
<dbReference type="Pfam" id="PF05378">
    <property type="entry name" value="Hydant_A_N"/>
    <property type="match status" value="1"/>
</dbReference>
<evidence type="ECO:0000259" key="2">
    <source>
        <dbReference type="Pfam" id="PF05378"/>
    </source>
</evidence>
<dbReference type="Pfam" id="PF01968">
    <property type="entry name" value="Hydantoinase_A"/>
    <property type="match status" value="1"/>
</dbReference>
<dbReference type="EMBL" id="JAMXLR010000043">
    <property type="protein sequence ID" value="MCO6044890.1"/>
    <property type="molecule type" value="Genomic_DNA"/>
</dbReference>
<dbReference type="SUPFAM" id="SSF53067">
    <property type="entry name" value="Actin-like ATPase domain"/>
    <property type="match status" value="1"/>
</dbReference>
<dbReference type="PANTHER" id="PTHR11365:SF23">
    <property type="entry name" value="HYPOTHETICAL 5-OXOPROLINASE (EUROFUNG)-RELATED"/>
    <property type="match status" value="1"/>
</dbReference>
<dbReference type="AlphaFoldDB" id="A0A9X2JGB2"/>
<evidence type="ECO:0000259" key="1">
    <source>
        <dbReference type="Pfam" id="PF01968"/>
    </source>
</evidence>
<dbReference type="PANTHER" id="PTHR11365">
    <property type="entry name" value="5-OXOPROLINASE RELATED"/>
    <property type="match status" value="1"/>
</dbReference>
<evidence type="ECO:0000313" key="4">
    <source>
        <dbReference type="EMBL" id="MCO6044890.1"/>
    </source>
</evidence>
<dbReference type="InterPro" id="IPR043129">
    <property type="entry name" value="ATPase_NBD"/>
</dbReference>
<dbReference type="InterPro" id="IPR002821">
    <property type="entry name" value="Hydantoinase_A"/>
</dbReference>
<accession>A0A9X2JGB2</accession>
<protein>
    <submittedName>
        <fullName evidence="4">Hydantoinase/oxoprolinase family protein</fullName>
    </submittedName>
</protein>
<dbReference type="GO" id="GO:0006749">
    <property type="term" value="P:glutathione metabolic process"/>
    <property type="evidence" value="ECO:0007669"/>
    <property type="project" value="TreeGrafter"/>
</dbReference>
<feature type="domain" description="Hydantoinase A/oxoprolinase" evidence="1">
    <location>
        <begin position="201"/>
        <end position="488"/>
    </location>
</feature>
<gene>
    <name evidence="4" type="ORF">NG895_13335</name>
</gene>
<dbReference type="InterPro" id="IPR008040">
    <property type="entry name" value="Hydant_A_N"/>
</dbReference>
<proteinExistence type="predicted"/>